<evidence type="ECO:0000256" key="3">
    <source>
        <dbReference type="ARBA" id="ARBA00023004"/>
    </source>
</evidence>
<gene>
    <name evidence="6" type="ordered locus">Acid345_3258</name>
</gene>
<name>Q1ILJ1_KORVE</name>
<dbReference type="eggNOG" id="COG3369">
    <property type="taxonomic scope" value="Bacteria"/>
</dbReference>
<evidence type="ECO:0000256" key="2">
    <source>
        <dbReference type="ARBA" id="ARBA00022723"/>
    </source>
</evidence>
<dbReference type="EnsemblBacteria" id="ABF42259">
    <property type="protein sequence ID" value="ABF42259"/>
    <property type="gene ID" value="Acid345_3258"/>
</dbReference>
<keyword evidence="2" id="KW-0479">Metal-binding</keyword>
<sequence length="86" mass="9035">MADVKITVKRNGPYRVECPEGAVSLVDADGNSYDLTGKTGFSLCRCGGSTNKPFCDGTHSKIGFQGAEAAVKQAEGNEQLPPKTTL</sequence>
<dbReference type="KEGG" id="aba:Acid345_3258"/>
<keyword evidence="3" id="KW-0408">Iron</keyword>
<organism evidence="6 7">
    <name type="scientific">Koribacter versatilis (strain Ellin345)</name>
    <dbReference type="NCBI Taxonomy" id="204669"/>
    <lineage>
        <taxon>Bacteria</taxon>
        <taxon>Pseudomonadati</taxon>
        <taxon>Acidobacteriota</taxon>
        <taxon>Terriglobia</taxon>
        <taxon>Terriglobales</taxon>
        <taxon>Candidatus Korobacteraceae</taxon>
        <taxon>Candidatus Korobacter</taxon>
    </lineage>
</organism>
<accession>Q1ILJ1</accession>
<dbReference type="Gene3D" id="3.40.5.90">
    <property type="entry name" value="CDGSH iron-sulfur domain, mitoNEET-type"/>
    <property type="match status" value="1"/>
</dbReference>
<keyword evidence="1" id="KW-0001">2Fe-2S</keyword>
<evidence type="ECO:0000313" key="7">
    <source>
        <dbReference type="Proteomes" id="UP000002432"/>
    </source>
</evidence>
<proteinExistence type="predicted"/>
<dbReference type="GO" id="GO:0051537">
    <property type="term" value="F:2 iron, 2 sulfur cluster binding"/>
    <property type="evidence" value="ECO:0007669"/>
    <property type="project" value="UniProtKB-KW"/>
</dbReference>
<keyword evidence="7" id="KW-1185">Reference proteome</keyword>
<reference evidence="6 7" key="1">
    <citation type="journal article" date="2009" name="Appl. Environ. Microbiol.">
        <title>Three genomes from the phylum Acidobacteria provide insight into the lifestyles of these microorganisms in soils.</title>
        <authorList>
            <person name="Ward N.L."/>
            <person name="Challacombe J.F."/>
            <person name="Janssen P.H."/>
            <person name="Henrissat B."/>
            <person name="Coutinho P.M."/>
            <person name="Wu M."/>
            <person name="Xie G."/>
            <person name="Haft D.H."/>
            <person name="Sait M."/>
            <person name="Badger J."/>
            <person name="Barabote R.D."/>
            <person name="Bradley B."/>
            <person name="Brettin T.S."/>
            <person name="Brinkac L.M."/>
            <person name="Bruce D."/>
            <person name="Creasy T."/>
            <person name="Daugherty S.C."/>
            <person name="Davidsen T.M."/>
            <person name="DeBoy R.T."/>
            <person name="Detter J.C."/>
            <person name="Dodson R.J."/>
            <person name="Durkin A.S."/>
            <person name="Ganapathy A."/>
            <person name="Gwinn-Giglio M."/>
            <person name="Han C.S."/>
            <person name="Khouri H."/>
            <person name="Kiss H."/>
            <person name="Kothari S.P."/>
            <person name="Madupu R."/>
            <person name="Nelson K.E."/>
            <person name="Nelson W.C."/>
            <person name="Paulsen I."/>
            <person name="Penn K."/>
            <person name="Ren Q."/>
            <person name="Rosovitz M.J."/>
            <person name="Selengut J.D."/>
            <person name="Shrivastava S."/>
            <person name="Sullivan S.A."/>
            <person name="Tapia R."/>
            <person name="Thompson L.S."/>
            <person name="Watkins K.L."/>
            <person name="Yang Q."/>
            <person name="Yu C."/>
            <person name="Zafar N."/>
            <person name="Zhou L."/>
            <person name="Kuske C.R."/>
        </authorList>
    </citation>
    <scope>NUCLEOTIDE SEQUENCE [LARGE SCALE GENOMIC DNA]</scope>
    <source>
        <strain evidence="6 7">Ellin345</strain>
    </source>
</reference>
<dbReference type="GO" id="GO:0046872">
    <property type="term" value="F:metal ion binding"/>
    <property type="evidence" value="ECO:0007669"/>
    <property type="project" value="UniProtKB-KW"/>
</dbReference>
<dbReference type="HOGENOM" id="CLU_173940_2_0_0"/>
<dbReference type="Proteomes" id="UP000002432">
    <property type="component" value="Chromosome"/>
</dbReference>
<dbReference type="SMART" id="SM00704">
    <property type="entry name" value="ZnF_CDGSH"/>
    <property type="match status" value="1"/>
</dbReference>
<dbReference type="AlphaFoldDB" id="Q1ILJ1"/>
<dbReference type="GO" id="GO:0005737">
    <property type="term" value="C:cytoplasm"/>
    <property type="evidence" value="ECO:0007669"/>
    <property type="project" value="UniProtKB-ARBA"/>
</dbReference>
<dbReference type="InterPro" id="IPR042216">
    <property type="entry name" value="MitoNEET_CISD"/>
</dbReference>
<dbReference type="STRING" id="204669.Acid345_3258"/>
<protein>
    <submittedName>
        <fullName evidence="6">Zinc finger, CDGSH-type</fullName>
    </submittedName>
</protein>
<dbReference type="EMBL" id="CP000360">
    <property type="protein sequence ID" value="ABF42259.1"/>
    <property type="molecule type" value="Genomic_DNA"/>
</dbReference>
<evidence type="ECO:0000313" key="6">
    <source>
        <dbReference type="EMBL" id="ABF42259.1"/>
    </source>
</evidence>
<dbReference type="OrthoDB" id="9795032at2"/>
<keyword evidence="4" id="KW-0411">Iron-sulfur</keyword>
<dbReference type="InterPro" id="IPR018967">
    <property type="entry name" value="FeS-contain_CDGSH-typ"/>
</dbReference>
<dbReference type="RefSeq" id="WP_011524058.1">
    <property type="nucleotide sequence ID" value="NC_008009.1"/>
</dbReference>
<evidence type="ECO:0000259" key="5">
    <source>
        <dbReference type="SMART" id="SM00704"/>
    </source>
</evidence>
<feature type="domain" description="Iron-binding zinc finger CDGSH type" evidence="5">
    <location>
        <begin position="11"/>
        <end position="65"/>
    </location>
</feature>
<evidence type="ECO:0000256" key="4">
    <source>
        <dbReference type="ARBA" id="ARBA00023014"/>
    </source>
</evidence>
<dbReference type="Pfam" id="PF09360">
    <property type="entry name" value="zf-CDGSH"/>
    <property type="match status" value="1"/>
</dbReference>
<evidence type="ECO:0000256" key="1">
    <source>
        <dbReference type="ARBA" id="ARBA00022714"/>
    </source>
</evidence>